<name>A0AAW7X313_9GAMM</name>
<reference evidence="1" key="1">
    <citation type="submission" date="2023-07" db="EMBL/GenBank/DDBJ databases">
        <title>Genome content predicts the carbon catabolic preferences of heterotrophic bacteria.</title>
        <authorList>
            <person name="Gralka M."/>
        </authorList>
    </citation>
    <scope>NUCLEOTIDE SEQUENCE</scope>
    <source>
        <strain evidence="1">I3M17_2</strain>
    </source>
</reference>
<dbReference type="EMBL" id="JAUOPB010000002">
    <property type="protein sequence ID" value="MDO6421685.1"/>
    <property type="molecule type" value="Genomic_DNA"/>
</dbReference>
<evidence type="ECO:0000313" key="2">
    <source>
        <dbReference type="Proteomes" id="UP001169760"/>
    </source>
</evidence>
<dbReference type="Proteomes" id="UP001169760">
    <property type="component" value="Unassembled WGS sequence"/>
</dbReference>
<evidence type="ECO:0000313" key="1">
    <source>
        <dbReference type="EMBL" id="MDO6421685.1"/>
    </source>
</evidence>
<gene>
    <name evidence="1" type="ORF">Q4521_04285</name>
</gene>
<dbReference type="AlphaFoldDB" id="A0AAW7X313"/>
<protein>
    <submittedName>
        <fullName evidence="1">Uncharacterized protein</fullName>
    </submittedName>
</protein>
<sequence>MKYKNINSAIHNFGHSFTSYENYVDNEHVLYELKNIRRKGYDIHINWITREFSPAQLESDRIKKSISYWAKGLKDQFESLNVNLECIKELDFYWPANEQHYIVALDDRGVKHQKEITYAQ</sequence>
<proteinExistence type="predicted"/>
<dbReference type="RefSeq" id="WP_303491250.1">
    <property type="nucleotide sequence ID" value="NZ_JAUOPB010000002.1"/>
</dbReference>
<organism evidence="1 2">
    <name type="scientific">Saccharophagus degradans</name>
    <dbReference type="NCBI Taxonomy" id="86304"/>
    <lineage>
        <taxon>Bacteria</taxon>
        <taxon>Pseudomonadati</taxon>
        <taxon>Pseudomonadota</taxon>
        <taxon>Gammaproteobacteria</taxon>
        <taxon>Cellvibrionales</taxon>
        <taxon>Cellvibrionaceae</taxon>
        <taxon>Saccharophagus</taxon>
    </lineage>
</organism>
<accession>A0AAW7X313</accession>
<comment type="caution">
    <text evidence="1">The sequence shown here is derived from an EMBL/GenBank/DDBJ whole genome shotgun (WGS) entry which is preliminary data.</text>
</comment>